<keyword evidence="3" id="KW-1185">Reference proteome</keyword>
<evidence type="ECO:0000313" key="2">
    <source>
        <dbReference type="EMBL" id="RHJ86089.1"/>
    </source>
</evidence>
<dbReference type="InterPro" id="IPR029057">
    <property type="entry name" value="PRTase-like"/>
</dbReference>
<protein>
    <submittedName>
        <fullName evidence="2">ComF family protein</fullName>
    </submittedName>
</protein>
<gene>
    <name evidence="2" type="ORF">DW099_14720</name>
</gene>
<dbReference type="STRING" id="1776384.GCA_900086585_01657"/>
<dbReference type="Gene3D" id="3.40.50.2020">
    <property type="match status" value="1"/>
</dbReference>
<dbReference type="GeneID" id="83004035"/>
<dbReference type="InterPro" id="IPR051910">
    <property type="entry name" value="ComF/GntX_DNA_util-trans"/>
</dbReference>
<dbReference type="AlphaFoldDB" id="A0A415DZ37"/>
<dbReference type="Proteomes" id="UP000284841">
    <property type="component" value="Unassembled WGS sequence"/>
</dbReference>
<dbReference type="InterPro" id="IPR000836">
    <property type="entry name" value="PRTase_dom"/>
</dbReference>
<dbReference type="SUPFAM" id="SSF53271">
    <property type="entry name" value="PRTase-like"/>
    <property type="match status" value="1"/>
</dbReference>
<comment type="caution">
    <text evidence="2">The sequence shown here is derived from an EMBL/GenBank/DDBJ whole genome shotgun (WGS) entry which is preliminary data.</text>
</comment>
<organism evidence="2 3">
    <name type="scientific">Emergencia timonensis</name>
    <dbReference type="NCBI Taxonomy" id="1776384"/>
    <lineage>
        <taxon>Bacteria</taxon>
        <taxon>Bacillati</taxon>
        <taxon>Bacillota</taxon>
        <taxon>Clostridia</taxon>
        <taxon>Peptostreptococcales</taxon>
        <taxon>Anaerovoracaceae</taxon>
        <taxon>Emergencia</taxon>
    </lineage>
</organism>
<name>A0A415DZ37_9FIRM</name>
<dbReference type="RefSeq" id="WP_067536393.1">
    <property type="nucleotide sequence ID" value="NZ_AP025567.1"/>
</dbReference>
<accession>A0A415DZ37</accession>
<proteinExistence type="inferred from homology"/>
<evidence type="ECO:0000256" key="1">
    <source>
        <dbReference type="ARBA" id="ARBA00008007"/>
    </source>
</evidence>
<dbReference type="PANTHER" id="PTHR47505">
    <property type="entry name" value="DNA UTILIZATION PROTEIN YHGH"/>
    <property type="match status" value="1"/>
</dbReference>
<evidence type="ECO:0000313" key="3">
    <source>
        <dbReference type="Proteomes" id="UP000284841"/>
    </source>
</evidence>
<reference evidence="2 3" key="1">
    <citation type="submission" date="2018-08" db="EMBL/GenBank/DDBJ databases">
        <title>A genome reference for cultivated species of the human gut microbiota.</title>
        <authorList>
            <person name="Zou Y."/>
            <person name="Xue W."/>
            <person name="Luo G."/>
        </authorList>
    </citation>
    <scope>NUCLEOTIDE SEQUENCE [LARGE SCALE GENOMIC DNA]</scope>
    <source>
        <strain evidence="2 3">AM07-24</strain>
    </source>
</reference>
<sequence length="225" mass="25218">MNERTVNFRTIGNAALDLLFPPSLYCNCCGNVIDESRTYNLCDHCIAHIRWDGSPVKDLGGLKVLRCTEYGLYERTLIFALKYNGKTYIARDIAQIMADRLSLAEISFDVIVPVPMYAAKERKRGFNHAALIGKYLGRLVSKPHLAHGLLRMDNTLPMRGLSPTERSQNVKGKFAINEKYVKMLKGKKILLLDDFYTTGSTALECYSALKRAGAADVYLLAFAAR</sequence>
<comment type="similarity">
    <text evidence="1">Belongs to the ComF/GntX family.</text>
</comment>
<dbReference type="EMBL" id="QRMS01000004">
    <property type="protein sequence ID" value="RHJ86089.1"/>
    <property type="molecule type" value="Genomic_DNA"/>
</dbReference>
<dbReference type="CDD" id="cd06223">
    <property type="entry name" value="PRTases_typeI"/>
    <property type="match status" value="1"/>
</dbReference>
<dbReference type="OrthoDB" id="9779910at2"/>
<dbReference type="PANTHER" id="PTHR47505:SF1">
    <property type="entry name" value="DNA UTILIZATION PROTEIN YHGH"/>
    <property type="match status" value="1"/>
</dbReference>